<keyword evidence="18" id="KW-1185">Reference proteome</keyword>
<organism evidence="17 18">
    <name type="scientific">Pyrinomonas methylaliphatogenes</name>
    <dbReference type="NCBI Taxonomy" id="454194"/>
    <lineage>
        <taxon>Bacteria</taxon>
        <taxon>Pseudomonadati</taxon>
        <taxon>Acidobacteriota</taxon>
        <taxon>Blastocatellia</taxon>
        <taxon>Blastocatellales</taxon>
        <taxon>Pyrinomonadaceae</taxon>
        <taxon>Pyrinomonas</taxon>
    </lineage>
</organism>
<dbReference type="InterPro" id="IPR015793">
    <property type="entry name" value="Pyrv_Knase_brl"/>
</dbReference>
<dbReference type="Gene3D" id="3.40.1380.20">
    <property type="entry name" value="Pyruvate kinase, C-terminal domain"/>
    <property type="match status" value="1"/>
</dbReference>
<evidence type="ECO:0000313" key="17">
    <source>
        <dbReference type="EMBL" id="CDM64043.1"/>
    </source>
</evidence>
<keyword evidence="7" id="KW-0547">Nucleotide-binding</keyword>
<evidence type="ECO:0000256" key="14">
    <source>
        <dbReference type="RuleBase" id="RU000504"/>
    </source>
</evidence>
<feature type="domain" description="Pyruvate kinase C-terminal" evidence="16">
    <location>
        <begin position="358"/>
        <end position="459"/>
    </location>
</feature>
<dbReference type="AlphaFoldDB" id="A0A0B6WS68"/>
<dbReference type="InterPro" id="IPR018209">
    <property type="entry name" value="Pyrv_Knase_AS"/>
</dbReference>
<dbReference type="InterPro" id="IPR015806">
    <property type="entry name" value="Pyrv_Knase_insert_dom_sf"/>
</dbReference>
<accession>A0A0B6WS68</accession>
<comment type="pathway">
    <text evidence="2 14">Carbohydrate degradation; glycolysis; pyruvate from D-glyceraldehyde 3-phosphate: step 5/5.</text>
</comment>
<reference evidence="17 18" key="2">
    <citation type="submission" date="2015-01" db="EMBL/GenBank/DDBJ databases">
        <title>Complete genome sequence of Pyrinomonas methylaliphatogenes type strain K22T.</title>
        <authorList>
            <person name="Lee K.C.Y."/>
            <person name="Power J.F."/>
            <person name="Dunfield P.F."/>
            <person name="Morgan X.C."/>
            <person name="Huttenhower C."/>
            <person name="Stott M.B."/>
        </authorList>
    </citation>
    <scope>NUCLEOTIDE SEQUENCE [LARGE SCALE GENOMIC DNA]</scope>
    <source>
        <strain evidence="17 18">K22</strain>
    </source>
</reference>
<dbReference type="InterPro" id="IPR040442">
    <property type="entry name" value="Pyrv_kinase-like_dom_sf"/>
</dbReference>
<dbReference type="OrthoDB" id="9812123at2"/>
<evidence type="ECO:0000256" key="3">
    <source>
        <dbReference type="ARBA" id="ARBA00008663"/>
    </source>
</evidence>
<evidence type="ECO:0000256" key="5">
    <source>
        <dbReference type="ARBA" id="ARBA00022679"/>
    </source>
</evidence>
<comment type="catalytic activity">
    <reaction evidence="14">
        <text>pyruvate + ATP = phosphoenolpyruvate + ADP + H(+)</text>
        <dbReference type="Rhea" id="RHEA:18157"/>
        <dbReference type="ChEBI" id="CHEBI:15361"/>
        <dbReference type="ChEBI" id="CHEBI:15378"/>
        <dbReference type="ChEBI" id="CHEBI:30616"/>
        <dbReference type="ChEBI" id="CHEBI:58702"/>
        <dbReference type="ChEBI" id="CHEBI:456216"/>
        <dbReference type="EC" id="2.7.1.40"/>
    </reaction>
</comment>
<dbReference type="InterPro" id="IPR011037">
    <property type="entry name" value="Pyrv_Knase-like_insert_dom_sf"/>
</dbReference>
<dbReference type="SUPFAM" id="SSF51621">
    <property type="entry name" value="Phosphoenolpyruvate/pyruvate domain"/>
    <property type="match status" value="1"/>
</dbReference>
<dbReference type="SUPFAM" id="SSF50800">
    <property type="entry name" value="PK beta-barrel domain-like"/>
    <property type="match status" value="1"/>
</dbReference>
<keyword evidence="8 14" id="KW-0418">Kinase</keyword>
<evidence type="ECO:0000256" key="11">
    <source>
        <dbReference type="ARBA" id="ARBA00023152"/>
    </source>
</evidence>
<dbReference type="UniPathway" id="UPA00109">
    <property type="reaction ID" value="UER00188"/>
</dbReference>
<sequence>MRRAKILVTLGPASREPAVLEAMLAAGANAVRINMSHGTQEEHAETIRRARAAAERMRRPLAVLVDLAGPKIRTGSLQDGKPVMLETNSLFTITTRPIIGNAREVSTNYAGMPRDVRPGTRILLDDGAIELYVERTTDTDVVCRVVNGGLLGERKGINLPGVSLPIPSLTEKDRQDLKWAIEQKADYIALSFVRRAEDCREAQALIRASGGRAPLVAKIEKAEAIDHLDEIIEAADGVMVARGDLGVETSVELVPVYQKQIIEKANIAGKFVITATQMLQSMVSNPRPTRAEASDVANAVWDGTDALMLSNETASGQYPVPAVATMARIIEAAEMGRKGASHAREVWVGKGTQRVSRALCEASIFAAEEMRARAVAVFTESGLMARRLSSLRPQQRIIALTPSKEVQNELALIWGVEPVLHAPCETTEQLVRAGERALLENGIVQPGELIVLMAGRLSGLGLSSSVKLHTVGESSR</sequence>
<dbReference type="InterPro" id="IPR015795">
    <property type="entry name" value="Pyrv_Knase_C"/>
</dbReference>
<proteinExistence type="inferred from homology"/>
<comment type="cofactor">
    <cofactor evidence="1">
        <name>K(+)</name>
        <dbReference type="ChEBI" id="CHEBI:29103"/>
    </cofactor>
</comment>
<dbReference type="NCBIfam" id="NF004491">
    <property type="entry name" value="PRK05826.1"/>
    <property type="match status" value="1"/>
</dbReference>
<evidence type="ECO:0000256" key="1">
    <source>
        <dbReference type="ARBA" id="ARBA00001958"/>
    </source>
</evidence>
<evidence type="ECO:0000256" key="2">
    <source>
        <dbReference type="ARBA" id="ARBA00004997"/>
    </source>
</evidence>
<evidence type="ECO:0000256" key="6">
    <source>
        <dbReference type="ARBA" id="ARBA00022723"/>
    </source>
</evidence>
<dbReference type="GO" id="GO:0005524">
    <property type="term" value="F:ATP binding"/>
    <property type="evidence" value="ECO:0007669"/>
    <property type="project" value="UniProtKB-KW"/>
</dbReference>
<dbReference type="STRING" id="454194.PYK22_00035"/>
<dbReference type="GO" id="GO:0000287">
    <property type="term" value="F:magnesium ion binding"/>
    <property type="evidence" value="ECO:0007669"/>
    <property type="project" value="UniProtKB-UniRule"/>
</dbReference>
<evidence type="ECO:0000259" key="15">
    <source>
        <dbReference type="Pfam" id="PF00224"/>
    </source>
</evidence>
<dbReference type="EC" id="2.7.1.40" evidence="4 13"/>
<evidence type="ECO:0000256" key="10">
    <source>
        <dbReference type="ARBA" id="ARBA00022842"/>
    </source>
</evidence>
<dbReference type="FunFam" id="2.40.33.10:FF:000001">
    <property type="entry name" value="Pyruvate kinase"/>
    <property type="match status" value="1"/>
</dbReference>
<dbReference type="InterPro" id="IPR036918">
    <property type="entry name" value="Pyrv_Knase_C_sf"/>
</dbReference>
<keyword evidence="5 14" id="KW-0808">Transferase</keyword>
<reference evidence="17 18" key="1">
    <citation type="submission" date="2013-12" db="EMBL/GenBank/DDBJ databases">
        <authorList>
            <person name="Stott M."/>
        </authorList>
    </citation>
    <scope>NUCLEOTIDE SEQUENCE [LARGE SCALE GENOMIC DNA]</scope>
    <source>
        <strain evidence="17 18">K22</strain>
    </source>
</reference>
<dbReference type="Gene3D" id="3.20.20.60">
    <property type="entry name" value="Phosphoenolpyruvate-binding domains"/>
    <property type="match status" value="1"/>
</dbReference>
<dbReference type="PANTHER" id="PTHR11817">
    <property type="entry name" value="PYRUVATE KINASE"/>
    <property type="match status" value="1"/>
</dbReference>
<evidence type="ECO:0000256" key="13">
    <source>
        <dbReference type="NCBIfam" id="TIGR01064"/>
    </source>
</evidence>
<dbReference type="Pfam" id="PF00224">
    <property type="entry name" value="PK"/>
    <property type="match status" value="1"/>
</dbReference>
<protein>
    <recommendedName>
        <fullName evidence="4 13">Pyruvate kinase</fullName>
        <ecNumber evidence="4 13">2.7.1.40</ecNumber>
    </recommendedName>
</protein>
<gene>
    <name evidence="17" type="ORF">PYK22_00035</name>
</gene>
<dbReference type="PROSITE" id="PS00110">
    <property type="entry name" value="PYRUVATE_KINASE"/>
    <property type="match status" value="1"/>
</dbReference>
<dbReference type="InterPro" id="IPR015813">
    <property type="entry name" value="Pyrv/PenolPyrv_kinase-like_dom"/>
</dbReference>
<keyword evidence="11 14" id="KW-0324">Glycolysis</keyword>
<evidence type="ECO:0000259" key="16">
    <source>
        <dbReference type="Pfam" id="PF02887"/>
    </source>
</evidence>
<dbReference type="SUPFAM" id="SSF52935">
    <property type="entry name" value="PK C-terminal domain-like"/>
    <property type="match status" value="1"/>
</dbReference>
<dbReference type="InterPro" id="IPR001697">
    <property type="entry name" value="Pyr_Knase"/>
</dbReference>
<dbReference type="Pfam" id="PF02887">
    <property type="entry name" value="PK_C"/>
    <property type="match status" value="1"/>
</dbReference>
<dbReference type="GO" id="GO:0004743">
    <property type="term" value="F:pyruvate kinase activity"/>
    <property type="evidence" value="ECO:0007669"/>
    <property type="project" value="UniProtKB-UniRule"/>
</dbReference>
<evidence type="ECO:0000256" key="9">
    <source>
        <dbReference type="ARBA" id="ARBA00022840"/>
    </source>
</evidence>
<keyword evidence="9" id="KW-0067">ATP-binding</keyword>
<keyword evidence="6" id="KW-0479">Metal-binding</keyword>
<keyword evidence="10 14" id="KW-0460">Magnesium</keyword>
<dbReference type="NCBIfam" id="NF004978">
    <property type="entry name" value="PRK06354.1"/>
    <property type="match status" value="1"/>
</dbReference>
<dbReference type="Proteomes" id="UP000031518">
    <property type="component" value="Unassembled WGS sequence"/>
</dbReference>
<dbReference type="NCBIfam" id="TIGR01064">
    <property type="entry name" value="pyruv_kin"/>
    <property type="match status" value="1"/>
</dbReference>
<dbReference type="PRINTS" id="PR01050">
    <property type="entry name" value="PYRUVTKNASE"/>
</dbReference>
<dbReference type="EMBL" id="CBXV010000001">
    <property type="protein sequence ID" value="CDM64043.1"/>
    <property type="molecule type" value="Genomic_DNA"/>
</dbReference>
<name>A0A0B6WS68_9BACT</name>
<dbReference type="GO" id="GO:0016301">
    <property type="term" value="F:kinase activity"/>
    <property type="evidence" value="ECO:0007669"/>
    <property type="project" value="UniProtKB-KW"/>
</dbReference>
<feature type="domain" description="Pyruvate kinase barrel" evidence="15">
    <location>
        <begin position="1"/>
        <end position="323"/>
    </location>
</feature>
<evidence type="ECO:0000256" key="4">
    <source>
        <dbReference type="ARBA" id="ARBA00012142"/>
    </source>
</evidence>
<keyword evidence="12 17" id="KW-0670">Pyruvate</keyword>
<dbReference type="GO" id="GO:0030955">
    <property type="term" value="F:potassium ion binding"/>
    <property type="evidence" value="ECO:0007669"/>
    <property type="project" value="UniProtKB-UniRule"/>
</dbReference>
<comment type="similarity">
    <text evidence="3 14">Belongs to the pyruvate kinase family.</text>
</comment>
<evidence type="ECO:0000313" key="18">
    <source>
        <dbReference type="Proteomes" id="UP000031518"/>
    </source>
</evidence>
<evidence type="ECO:0000256" key="12">
    <source>
        <dbReference type="ARBA" id="ARBA00023317"/>
    </source>
</evidence>
<dbReference type="RefSeq" id="WP_041973014.1">
    <property type="nucleotide sequence ID" value="NZ_CBXV010000001.1"/>
</dbReference>
<evidence type="ECO:0000256" key="8">
    <source>
        <dbReference type="ARBA" id="ARBA00022777"/>
    </source>
</evidence>
<evidence type="ECO:0000256" key="7">
    <source>
        <dbReference type="ARBA" id="ARBA00022741"/>
    </source>
</evidence>
<dbReference type="Gene3D" id="2.40.33.10">
    <property type="entry name" value="PK beta-barrel domain-like"/>
    <property type="match status" value="1"/>
</dbReference>